<keyword evidence="2" id="KW-0808">Transferase</keyword>
<reference evidence="4" key="1">
    <citation type="journal article" date="2015" name="Nature">
        <title>Complex archaea that bridge the gap between prokaryotes and eukaryotes.</title>
        <authorList>
            <person name="Spang A."/>
            <person name="Saw J.H."/>
            <person name="Jorgensen S.L."/>
            <person name="Zaremba-Niedzwiedzka K."/>
            <person name="Martijn J."/>
            <person name="Lind A.E."/>
            <person name="van Eijk R."/>
            <person name="Schleper C."/>
            <person name="Guy L."/>
            <person name="Ettema T.J."/>
        </authorList>
    </citation>
    <scope>NUCLEOTIDE SEQUENCE</scope>
</reference>
<dbReference type="GO" id="GO:0005737">
    <property type="term" value="C:cytoplasm"/>
    <property type="evidence" value="ECO:0007669"/>
    <property type="project" value="TreeGrafter"/>
</dbReference>
<evidence type="ECO:0000256" key="1">
    <source>
        <dbReference type="ARBA" id="ARBA00022603"/>
    </source>
</evidence>
<dbReference type="Pfam" id="PF01555">
    <property type="entry name" value="N6_N4_Mtase"/>
    <property type="match status" value="1"/>
</dbReference>
<dbReference type="GO" id="GO:0003677">
    <property type="term" value="F:DNA binding"/>
    <property type="evidence" value="ECO:0007669"/>
    <property type="project" value="InterPro"/>
</dbReference>
<dbReference type="SUPFAM" id="SSF53335">
    <property type="entry name" value="S-adenosyl-L-methionine-dependent methyltransferases"/>
    <property type="match status" value="1"/>
</dbReference>
<dbReference type="AlphaFoldDB" id="A0A0F8ZPG2"/>
<dbReference type="GO" id="GO:0032259">
    <property type="term" value="P:methylation"/>
    <property type="evidence" value="ECO:0007669"/>
    <property type="project" value="UniProtKB-KW"/>
</dbReference>
<dbReference type="InterPro" id="IPR029063">
    <property type="entry name" value="SAM-dependent_MTases_sf"/>
</dbReference>
<dbReference type="PRINTS" id="PR00508">
    <property type="entry name" value="S21N4MTFRASE"/>
</dbReference>
<comment type="caution">
    <text evidence="4">The sequence shown here is derived from an EMBL/GenBank/DDBJ whole genome shotgun (WGS) entry which is preliminary data.</text>
</comment>
<proteinExistence type="predicted"/>
<dbReference type="Gene3D" id="3.40.50.150">
    <property type="entry name" value="Vaccinia Virus protein VP39"/>
    <property type="match status" value="1"/>
</dbReference>
<dbReference type="InterPro" id="IPR002941">
    <property type="entry name" value="DNA_methylase_N4/N6"/>
</dbReference>
<name>A0A0F8ZPG2_9ZZZZ</name>
<dbReference type="GO" id="GO:0008170">
    <property type="term" value="F:N-methyltransferase activity"/>
    <property type="evidence" value="ECO:0007669"/>
    <property type="project" value="InterPro"/>
</dbReference>
<feature type="non-terminal residue" evidence="4">
    <location>
        <position position="1"/>
    </location>
</feature>
<protein>
    <recommendedName>
        <fullName evidence="3">DNA methylase N-4/N-6 domain-containing protein</fullName>
    </recommendedName>
</protein>
<sequence length="266" mass="30529">YRLGDHRLLCGDSSDRHNWQRLMGSLKSALVVTSPPYNQQLDKFKPSGMQKESPAWVSRMAGSYADSMPEPQYQKWQVELFTMLCEFLKADASLFYNHKIRYRNKAIIHPIDFVSKFPYRIRQEIVWARPGSITLNARMFMPRDERIYWLTVSDKFTFNNSTEIKTLSSVWDIIPKVDVPVSAPFPVEIPLRCIRSCSLPADIVVDPFIGSGTTVVAAEQLGRSCYGMEIDPGYCDVAVSRWEKLTGRKARKHGSKAKRRKAKTRT</sequence>
<evidence type="ECO:0000313" key="4">
    <source>
        <dbReference type="EMBL" id="KKK61786.1"/>
    </source>
</evidence>
<feature type="domain" description="DNA methylase N-4/N-6" evidence="3">
    <location>
        <begin position="30"/>
        <end position="239"/>
    </location>
</feature>
<evidence type="ECO:0000259" key="3">
    <source>
        <dbReference type="Pfam" id="PF01555"/>
    </source>
</evidence>
<accession>A0A0F8ZPG2</accession>
<organism evidence="4">
    <name type="scientific">marine sediment metagenome</name>
    <dbReference type="NCBI Taxonomy" id="412755"/>
    <lineage>
        <taxon>unclassified sequences</taxon>
        <taxon>metagenomes</taxon>
        <taxon>ecological metagenomes</taxon>
    </lineage>
</organism>
<dbReference type="PANTHER" id="PTHR13370:SF3">
    <property type="entry name" value="TRNA (GUANINE(10)-N2)-METHYLTRANSFERASE HOMOLOG"/>
    <property type="match status" value="1"/>
</dbReference>
<dbReference type="InterPro" id="IPR001091">
    <property type="entry name" value="RM_Methyltransferase"/>
</dbReference>
<dbReference type="EMBL" id="LAZR01062310">
    <property type="protein sequence ID" value="KKK61786.1"/>
    <property type="molecule type" value="Genomic_DNA"/>
</dbReference>
<dbReference type="PANTHER" id="PTHR13370">
    <property type="entry name" value="RNA METHYLASE-RELATED"/>
    <property type="match status" value="1"/>
</dbReference>
<keyword evidence="1" id="KW-0489">Methyltransferase</keyword>
<gene>
    <name evidence="4" type="ORF">LCGC14_3010840</name>
</gene>
<evidence type="ECO:0000256" key="2">
    <source>
        <dbReference type="ARBA" id="ARBA00022679"/>
    </source>
</evidence>